<feature type="chain" id="PRO_5008914207" evidence="10">
    <location>
        <begin position="32"/>
        <end position="609"/>
    </location>
</feature>
<evidence type="ECO:0000256" key="1">
    <source>
        <dbReference type="ARBA" id="ARBA00001966"/>
    </source>
</evidence>
<dbReference type="InterPro" id="IPR058240">
    <property type="entry name" value="rSAM_sf"/>
</dbReference>
<dbReference type="SFLD" id="SFLDF00284">
    <property type="entry name" value="tRNA_wybutosine-synthesizing"/>
    <property type="match status" value="1"/>
</dbReference>
<evidence type="ECO:0000256" key="8">
    <source>
        <dbReference type="ARBA" id="ARBA00023239"/>
    </source>
</evidence>
<proteinExistence type="predicted"/>
<keyword evidence="2" id="KW-0004">4Fe-4S</keyword>
<gene>
    <name evidence="12" type="ORF">cyc_03033</name>
</gene>
<accession>A0A1D3D753</accession>
<dbReference type="Proteomes" id="UP000095192">
    <property type="component" value="Unassembled WGS sequence"/>
</dbReference>
<dbReference type="AlphaFoldDB" id="A0A1D3D753"/>
<comment type="cofactor">
    <cofactor evidence="1">
        <name>[4Fe-4S] cluster</name>
        <dbReference type="ChEBI" id="CHEBI:49883"/>
    </cofactor>
</comment>
<reference evidence="12 13" key="1">
    <citation type="journal article" date="2016" name="BMC Genomics">
        <title>Comparative genomics reveals Cyclospora cayetanensis possesses coccidia-like metabolism and invasion components but unique surface antigens.</title>
        <authorList>
            <person name="Liu S."/>
            <person name="Wang L."/>
            <person name="Zheng H."/>
            <person name="Xu Z."/>
            <person name="Roellig D.M."/>
            <person name="Li N."/>
            <person name="Frace M.A."/>
            <person name="Tang K."/>
            <person name="Arrowood M.J."/>
            <person name="Moss D.M."/>
            <person name="Zhang L."/>
            <person name="Feng Y."/>
            <person name="Xiao L."/>
        </authorList>
    </citation>
    <scope>NUCLEOTIDE SEQUENCE [LARGE SCALE GENOMIC DNA]</scope>
    <source>
        <strain evidence="12 13">CHN_HEN01</strain>
    </source>
</reference>
<dbReference type="GO" id="GO:0051539">
    <property type="term" value="F:4 iron, 4 sulfur cluster binding"/>
    <property type="evidence" value="ECO:0007669"/>
    <property type="project" value="UniProtKB-KW"/>
</dbReference>
<dbReference type="Gene3D" id="3.20.20.70">
    <property type="entry name" value="Aldolase class I"/>
    <property type="match status" value="2"/>
</dbReference>
<keyword evidence="3" id="KW-0949">S-adenosyl-L-methionine</keyword>
<evidence type="ECO:0000313" key="13">
    <source>
        <dbReference type="Proteomes" id="UP000095192"/>
    </source>
</evidence>
<evidence type="ECO:0000259" key="11">
    <source>
        <dbReference type="PROSITE" id="PS51918"/>
    </source>
</evidence>
<evidence type="ECO:0000256" key="3">
    <source>
        <dbReference type="ARBA" id="ARBA00022691"/>
    </source>
</evidence>
<dbReference type="GO" id="GO:0031591">
    <property type="term" value="P:wybutosine biosynthetic process"/>
    <property type="evidence" value="ECO:0007669"/>
    <property type="project" value="TreeGrafter"/>
</dbReference>
<keyword evidence="13" id="KW-1185">Reference proteome</keyword>
<dbReference type="Pfam" id="PF08608">
    <property type="entry name" value="Wyosine_form"/>
    <property type="match status" value="1"/>
</dbReference>
<dbReference type="InterPro" id="IPR013785">
    <property type="entry name" value="Aldolase_TIM"/>
</dbReference>
<keyword evidence="8" id="KW-0456">Lyase</keyword>
<keyword evidence="4" id="KW-0819">tRNA processing</keyword>
<dbReference type="SUPFAM" id="SSF102114">
    <property type="entry name" value="Radical SAM enzymes"/>
    <property type="match status" value="1"/>
</dbReference>
<dbReference type="InParanoid" id="A0A1D3D753"/>
<comment type="catalytic activity">
    <reaction evidence="9">
        <text>N(1)-methylguanosine(37) in tRNA(Phe) + pyruvate + S-adenosyl-L-methionine = 4-demethylwyosine(37) in tRNA(Phe) + 5'-deoxyadenosine + L-methionine + CO2 + H2O</text>
        <dbReference type="Rhea" id="RHEA:36347"/>
        <dbReference type="Rhea" id="RHEA-COMP:10164"/>
        <dbReference type="Rhea" id="RHEA-COMP:10165"/>
        <dbReference type="ChEBI" id="CHEBI:15361"/>
        <dbReference type="ChEBI" id="CHEBI:15377"/>
        <dbReference type="ChEBI" id="CHEBI:16526"/>
        <dbReference type="ChEBI" id="CHEBI:17319"/>
        <dbReference type="ChEBI" id="CHEBI:57844"/>
        <dbReference type="ChEBI" id="CHEBI:59789"/>
        <dbReference type="ChEBI" id="CHEBI:64315"/>
        <dbReference type="ChEBI" id="CHEBI:73542"/>
        <dbReference type="EC" id="4.1.3.44"/>
    </reaction>
</comment>
<dbReference type="GO" id="GO:0102521">
    <property type="term" value="F:tRNA-4-demethylwyosine synthase activity"/>
    <property type="evidence" value="ECO:0007669"/>
    <property type="project" value="UniProtKB-EC"/>
</dbReference>
<dbReference type="VEuPathDB" id="ToxoDB:LOC34619792"/>
<dbReference type="InterPro" id="IPR013917">
    <property type="entry name" value="tRNA_wybutosine-synth"/>
</dbReference>
<dbReference type="SFLD" id="SFLDS00029">
    <property type="entry name" value="Radical_SAM"/>
    <property type="match status" value="1"/>
</dbReference>
<evidence type="ECO:0000256" key="4">
    <source>
        <dbReference type="ARBA" id="ARBA00022694"/>
    </source>
</evidence>
<evidence type="ECO:0000256" key="9">
    <source>
        <dbReference type="ARBA" id="ARBA00049466"/>
    </source>
</evidence>
<evidence type="ECO:0000256" key="5">
    <source>
        <dbReference type="ARBA" id="ARBA00022723"/>
    </source>
</evidence>
<feature type="domain" description="Radical SAM core" evidence="11">
    <location>
        <begin position="150"/>
        <end position="411"/>
    </location>
</feature>
<keyword evidence="6" id="KW-0408">Iron</keyword>
<dbReference type="SFLD" id="SFLDG01071">
    <property type="entry name" value="tRNA_wybutosine-synthesizing"/>
    <property type="match status" value="1"/>
</dbReference>
<keyword evidence="5" id="KW-0479">Metal-binding</keyword>
<evidence type="ECO:0000256" key="6">
    <source>
        <dbReference type="ARBA" id="ARBA00023004"/>
    </source>
</evidence>
<sequence>MKKLSAHLTDLGASLLLQSLILCMHATPATTARKFLHELSESSEDEEEQSLQQQRQAFVGGACGEGGEDADLEDLGSLSGAMHSAARSDPAGGATKSEAVELPEQLTARMRANLGKEGYKLVGTHSAVKLCRWTRAALRGRGGCYKHTFYGIMSYGCMEFTSSVACANRCLFCWRHHTNLAAADWRWKQDDPKEVLREAMQNHLQTIKELKGLPGLRSDFFSQVQGRVLHCALSLVGEPIMYPRLNELVHLMHQQGISTFLVTNAQHPDALRALDPVTQLYLSIDAATEQDLKRLDRPIHRDYWARFLQCVDILRSKKQRTVFRLTLVHGYNCVLGPLEEEGAAEPAPPANDLLNTCNRKRGGKRHKNVTSTFEGYAALVRRGEPDLIEIKGMTFCGGLDKESLSMKNVPRHQQVGARHLNSLPSPQLLAPLVAIMRQDVQDGDAIHLGFSHSDEPMGIRIFERCLTELPRSAVRASCVFHSSFTLQVLMFAEGLCKALPEGVYALASEHEHSCCVLLAHTNVWLNARSRAAMWLRRYLRNGQWHIWIDYPKFFQLALNGSRDFTGLDYCTVSPSWAVFGAEGRGFDPYQKRVFGKGRRRKLAQAEQAQ</sequence>
<dbReference type="InterPro" id="IPR034556">
    <property type="entry name" value="tRNA_wybutosine-synthase"/>
</dbReference>
<dbReference type="PANTHER" id="PTHR13930:SF0">
    <property type="entry name" value="S-ADENOSYL-L-METHIONINE-DEPENDENT TRNA 4-DEMETHYLWYOSINE SYNTHASE TYW1-RELATED"/>
    <property type="match status" value="1"/>
</dbReference>
<comment type="caution">
    <text evidence="12">The sequence shown here is derived from an EMBL/GenBank/DDBJ whole genome shotgun (WGS) entry which is preliminary data.</text>
</comment>
<dbReference type="InterPro" id="IPR007197">
    <property type="entry name" value="rSAM"/>
</dbReference>
<evidence type="ECO:0000256" key="7">
    <source>
        <dbReference type="ARBA" id="ARBA00023014"/>
    </source>
</evidence>
<name>A0A1D3D753_9EIME</name>
<dbReference type="EMBL" id="JROU02000435">
    <property type="protein sequence ID" value="OEH79283.1"/>
    <property type="molecule type" value="Genomic_DNA"/>
</dbReference>
<dbReference type="Pfam" id="PF04055">
    <property type="entry name" value="Radical_SAM"/>
    <property type="match status" value="1"/>
</dbReference>
<protein>
    <submittedName>
        <fullName evidence="12">Radical SAM domain-containing protein</fullName>
    </submittedName>
</protein>
<feature type="signal peptide" evidence="10">
    <location>
        <begin position="1"/>
        <end position="31"/>
    </location>
</feature>
<dbReference type="VEuPathDB" id="ToxoDB:cyc_03033"/>
<dbReference type="PROSITE" id="PS51918">
    <property type="entry name" value="RADICAL_SAM"/>
    <property type="match status" value="1"/>
</dbReference>
<organism evidence="12 13">
    <name type="scientific">Cyclospora cayetanensis</name>
    <dbReference type="NCBI Taxonomy" id="88456"/>
    <lineage>
        <taxon>Eukaryota</taxon>
        <taxon>Sar</taxon>
        <taxon>Alveolata</taxon>
        <taxon>Apicomplexa</taxon>
        <taxon>Conoidasida</taxon>
        <taxon>Coccidia</taxon>
        <taxon>Eucoccidiorida</taxon>
        <taxon>Eimeriorina</taxon>
        <taxon>Eimeriidae</taxon>
        <taxon>Cyclospora</taxon>
    </lineage>
</organism>
<evidence type="ECO:0000256" key="2">
    <source>
        <dbReference type="ARBA" id="ARBA00022485"/>
    </source>
</evidence>
<keyword evidence="7" id="KW-0411">Iron-sulfur</keyword>
<evidence type="ECO:0000313" key="12">
    <source>
        <dbReference type="EMBL" id="OEH79283.1"/>
    </source>
</evidence>
<dbReference type="PANTHER" id="PTHR13930">
    <property type="entry name" value="S-ADENOSYL-L-METHIONINE-DEPENDENT TRNA 4-DEMETHYLWYOSINE SYNTHASE"/>
    <property type="match status" value="1"/>
</dbReference>
<keyword evidence="10" id="KW-0732">Signal</keyword>
<evidence type="ECO:0000256" key="10">
    <source>
        <dbReference type="SAM" id="SignalP"/>
    </source>
</evidence>
<dbReference type="GO" id="GO:0046872">
    <property type="term" value="F:metal ion binding"/>
    <property type="evidence" value="ECO:0007669"/>
    <property type="project" value="UniProtKB-KW"/>
</dbReference>